<keyword evidence="6 7" id="KW-0472">Membrane</keyword>
<dbReference type="STRING" id="456481.LEPBI_I2635"/>
<name>B0SM84_LEPBP</name>
<feature type="transmembrane region" description="Helical" evidence="7">
    <location>
        <begin position="123"/>
        <end position="144"/>
    </location>
</feature>
<reference evidence="9 10" key="1">
    <citation type="journal article" date="2008" name="PLoS ONE">
        <title>Genome sequence of the saprophyte Leptospira biflexa provides insights into the evolution of Leptospira and the pathogenesis of leptospirosis.</title>
        <authorList>
            <person name="Picardeau M."/>
            <person name="Bulach D.M."/>
            <person name="Bouchier C."/>
            <person name="Zuerner R.L."/>
            <person name="Zidane N."/>
            <person name="Wilson P.J."/>
            <person name="Creno S."/>
            <person name="Kuczek E.S."/>
            <person name="Bommezzadri S."/>
            <person name="Davis J.C."/>
            <person name="McGrath A."/>
            <person name="Johnson M.J."/>
            <person name="Boursaux-Eude C."/>
            <person name="Seemann T."/>
            <person name="Rouy Z."/>
            <person name="Coppel R.L."/>
            <person name="Rood J.I."/>
            <person name="Lajus A."/>
            <person name="Davies J.K."/>
            <person name="Medigue C."/>
            <person name="Adler B."/>
        </authorList>
    </citation>
    <scope>NUCLEOTIDE SEQUENCE [LARGE SCALE GENOMIC DNA]</scope>
    <source>
        <strain evidence="10">Patoc 1 / ATCC 23582 / Paris</strain>
    </source>
</reference>
<evidence type="ECO:0000256" key="7">
    <source>
        <dbReference type="SAM" id="Phobius"/>
    </source>
</evidence>
<feature type="transmembrane region" description="Helical" evidence="7">
    <location>
        <begin position="35"/>
        <end position="52"/>
    </location>
</feature>
<keyword evidence="5 7" id="KW-1133">Transmembrane helix</keyword>
<keyword evidence="4 7" id="KW-0812">Transmembrane</keyword>
<keyword evidence="10" id="KW-1185">Reference proteome</keyword>
<dbReference type="GO" id="GO:0005886">
    <property type="term" value="C:plasma membrane"/>
    <property type="evidence" value="ECO:0007669"/>
    <property type="project" value="UniProtKB-SubCell"/>
</dbReference>
<feature type="transmembrane region" description="Helical" evidence="7">
    <location>
        <begin position="72"/>
        <end position="90"/>
    </location>
</feature>
<feature type="domain" description="Glycine transporter" evidence="8">
    <location>
        <begin position="99"/>
        <end position="172"/>
    </location>
</feature>
<feature type="domain" description="Glycine transporter" evidence="8">
    <location>
        <begin position="11"/>
        <end position="86"/>
    </location>
</feature>
<evidence type="ECO:0000256" key="6">
    <source>
        <dbReference type="ARBA" id="ARBA00023136"/>
    </source>
</evidence>
<dbReference type="KEGG" id="lbi:LEPBI_I2635"/>
<dbReference type="Pfam" id="PF03458">
    <property type="entry name" value="Gly_transporter"/>
    <property type="match status" value="2"/>
</dbReference>
<evidence type="ECO:0000256" key="3">
    <source>
        <dbReference type="ARBA" id="ARBA00022475"/>
    </source>
</evidence>
<feature type="transmembrane region" description="Helical" evidence="7">
    <location>
        <begin position="156"/>
        <end position="174"/>
    </location>
</feature>
<evidence type="ECO:0000256" key="5">
    <source>
        <dbReference type="ARBA" id="ARBA00022989"/>
    </source>
</evidence>
<dbReference type="Proteomes" id="UP000001847">
    <property type="component" value="Chromosome I"/>
</dbReference>
<evidence type="ECO:0000256" key="2">
    <source>
        <dbReference type="ARBA" id="ARBA00008193"/>
    </source>
</evidence>
<dbReference type="PANTHER" id="PTHR30506">
    <property type="entry name" value="INNER MEMBRANE PROTEIN"/>
    <property type="match status" value="1"/>
</dbReference>
<evidence type="ECO:0000313" key="9">
    <source>
        <dbReference type="EMBL" id="ABZ98714.1"/>
    </source>
</evidence>
<dbReference type="AlphaFoldDB" id="B0SM84"/>
<comment type="subcellular location">
    <subcellularLocation>
        <location evidence="1">Cell membrane</location>
        <topology evidence="1">Multi-pass membrane protein</topology>
    </subcellularLocation>
</comment>
<dbReference type="InterPro" id="IPR005115">
    <property type="entry name" value="Gly_transporter"/>
</dbReference>
<protein>
    <recommendedName>
        <fullName evidence="8">Glycine transporter domain-containing protein</fullName>
    </recommendedName>
</protein>
<proteinExistence type="inferred from homology"/>
<sequence>MHMDFSFSYYIGLAGIMVFAISGAIAALEHKEHHHDVFSVFFTGFITAIGGGTLRDITLGNYPVSWVKDENILWAIFLGFLLVIFFPKLLTKLRNELFLFDTLGIGIYTVLGTRIALDHGVNFFASALLGMISAIFGGVIRDTLMNEVPFIFRKEIYATACLAGAILYLILNSFSTNGNMNLVVSASVVVLIRIVAVRYNLGLPKIKIF</sequence>
<evidence type="ECO:0000313" key="10">
    <source>
        <dbReference type="Proteomes" id="UP000001847"/>
    </source>
</evidence>
<evidence type="ECO:0000259" key="8">
    <source>
        <dbReference type="Pfam" id="PF03458"/>
    </source>
</evidence>
<comment type="similarity">
    <text evidence="2">Belongs to the UPF0126 family.</text>
</comment>
<feature type="transmembrane region" description="Helical" evidence="7">
    <location>
        <begin position="97"/>
        <end position="117"/>
    </location>
</feature>
<dbReference type="PANTHER" id="PTHR30506:SF3">
    <property type="entry name" value="UPF0126 INNER MEMBRANE PROTEIN YADS-RELATED"/>
    <property type="match status" value="1"/>
</dbReference>
<gene>
    <name evidence="9" type="ordered locus">LEPBI_I2635</name>
</gene>
<evidence type="ECO:0000256" key="1">
    <source>
        <dbReference type="ARBA" id="ARBA00004651"/>
    </source>
</evidence>
<feature type="transmembrane region" description="Helical" evidence="7">
    <location>
        <begin position="180"/>
        <end position="201"/>
    </location>
</feature>
<accession>B0SM84</accession>
<feature type="transmembrane region" description="Helical" evidence="7">
    <location>
        <begin position="6"/>
        <end position="28"/>
    </location>
</feature>
<dbReference type="HOGENOM" id="CLU_064906_2_1_12"/>
<organism evidence="9 10">
    <name type="scientific">Leptospira biflexa serovar Patoc (strain Patoc 1 / ATCC 23582 / Paris)</name>
    <dbReference type="NCBI Taxonomy" id="456481"/>
    <lineage>
        <taxon>Bacteria</taxon>
        <taxon>Pseudomonadati</taxon>
        <taxon>Spirochaetota</taxon>
        <taxon>Spirochaetia</taxon>
        <taxon>Leptospirales</taxon>
        <taxon>Leptospiraceae</taxon>
        <taxon>Leptospira</taxon>
    </lineage>
</organism>
<keyword evidence="3" id="KW-1003">Cell membrane</keyword>
<evidence type="ECO:0000256" key="4">
    <source>
        <dbReference type="ARBA" id="ARBA00022692"/>
    </source>
</evidence>
<dbReference type="EMBL" id="CP000786">
    <property type="protein sequence ID" value="ABZ98714.1"/>
    <property type="molecule type" value="Genomic_DNA"/>
</dbReference>